<gene>
    <name evidence="2" type="ORF">BT63DRAFT_435854</name>
</gene>
<evidence type="ECO:0000313" key="2">
    <source>
        <dbReference type="EMBL" id="KAF2674809.1"/>
    </source>
</evidence>
<keyword evidence="3" id="KW-1185">Reference proteome</keyword>
<evidence type="ECO:0000313" key="3">
    <source>
        <dbReference type="Proteomes" id="UP000799302"/>
    </source>
</evidence>
<organism evidence="2 3">
    <name type="scientific">Microthyrium microscopicum</name>
    <dbReference type="NCBI Taxonomy" id="703497"/>
    <lineage>
        <taxon>Eukaryota</taxon>
        <taxon>Fungi</taxon>
        <taxon>Dikarya</taxon>
        <taxon>Ascomycota</taxon>
        <taxon>Pezizomycotina</taxon>
        <taxon>Dothideomycetes</taxon>
        <taxon>Dothideomycetes incertae sedis</taxon>
        <taxon>Microthyriales</taxon>
        <taxon>Microthyriaceae</taxon>
        <taxon>Microthyrium</taxon>
    </lineage>
</organism>
<protein>
    <submittedName>
        <fullName evidence="2">Uncharacterized protein</fullName>
    </submittedName>
</protein>
<reference evidence="2" key="1">
    <citation type="journal article" date="2020" name="Stud. Mycol.">
        <title>101 Dothideomycetes genomes: a test case for predicting lifestyles and emergence of pathogens.</title>
        <authorList>
            <person name="Haridas S."/>
            <person name="Albert R."/>
            <person name="Binder M."/>
            <person name="Bloem J."/>
            <person name="Labutti K."/>
            <person name="Salamov A."/>
            <person name="Andreopoulos B."/>
            <person name="Baker S."/>
            <person name="Barry K."/>
            <person name="Bills G."/>
            <person name="Bluhm B."/>
            <person name="Cannon C."/>
            <person name="Castanera R."/>
            <person name="Culley D."/>
            <person name="Daum C."/>
            <person name="Ezra D."/>
            <person name="Gonzalez J."/>
            <person name="Henrissat B."/>
            <person name="Kuo A."/>
            <person name="Liang C."/>
            <person name="Lipzen A."/>
            <person name="Lutzoni F."/>
            <person name="Magnuson J."/>
            <person name="Mondo S."/>
            <person name="Nolan M."/>
            <person name="Ohm R."/>
            <person name="Pangilinan J."/>
            <person name="Park H.-J."/>
            <person name="Ramirez L."/>
            <person name="Alfaro M."/>
            <person name="Sun H."/>
            <person name="Tritt A."/>
            <person name="Yoshinaga Y."/>
            <person name="Zwiers L.-H."/>
            <person name="Turgeon B."/>
            <person name="Goodwin S."/>
            <person name="Spatafora J."/>
            <person name="Crous P."/>
            <person name="Grigoriev I."/>
        </authorList>
    </citation>
    <scope>NUCLEOTIDE SEQUENCE</scope>
    <source>
        <strain evidence="2">CBS 115976</strain>
    </source>
</reference>
<dbReference type="EMBL" id="MU004230">
    <property type="protein sequence ID" value="KAF2674809.1"/>
    <property type="molecule type" value="Genomic_DNA"/>
</dbReference>
<evidence type="ECO:0000256" key="1">
    <source>
        <dbReference type="SAM" id="MobiDB-lite"/>
    </source>
</evidence>
<sequence length="118" mass="12395">MASTSRSLARKLATIKPSSMPKTLSAHSRSFNASAASYKKAETSSGGDISQDKHMMEKDHSKDPQTLGKNRAKSQQQAGEGGNAVQGDSQGATAKAKREHPEAPQVIGMQDERGGKGA</sequence>
<feature type="compositionally biased region" description="Basic and acidic residues" evidence="1">
    <location>
        <begin position="50"/>
        <end position="63"/>
    </location>
</feature>
<dbReference type="Proteomes" id="UP000799302">
    <property type="component" value="Unassembled WGS sequence"/>
</dbReference>
<dbReference type="AlphaFoldDB" id="A0A6A6UR73"/>
<feature type="compositionally biased region" description="Polar residues" evidence="1">
    <location>
        <begin position="16"/>
        <end position="35"/>
    </location>
</feature>
<proteinExistence type="predicted"/>
<dbReference type="OrthoDB" id="3945172at2759"/>
<name>A0A6A6UR73_9PEZI</name>
<accession>A0A6A6UR73</accession>
<feature type="region of interest" description="Disordered" evidence="1">
    <location>
        <begin position="1"/>
        <end position="118"/>
    </location>
</feature>